<dbReference type="InterPro" id="IPR036191">
    <property type="entry name" value="RRF_sf"/>
</dbReference>
<feature type="compositionally biased region" description="Basic and acidic residues" evidence="3">
    <location>
        <begin position="110"/>
        <end position="122"/>
    </location>
</feature>
<feature type="compositionally biased region" description="Polar residues" evidence="3">
    <location>
        <begin position="174"/>
        <end position="185"/>
    </location>
</feature>
<dbReference type="GO" id="GO:0005739">
    <property type="term" value="C:mitochondrion"/>
    <property type="evidence" value="ECO:0007669"/>
    <property type="project" value="TreeGrafter"/>
</dbReference>
<organism evidence="6 8">
    <name type="scientific">Plasmodium malariae</name>
    <dbReference type="NCBI Taxonomy" id="5858"/>
    <lineage>
        <taxon>Eukaryota</taxon>
        <taxon>Sar</taxon>
        <taxon>Alveolata</taxon>
        <taxon>Apicomplexa</taxon>
        <taxon>Aconoidasida</taxon>
        <taxon>Haemosporida</taxon>
        <taxon>Plasmodiidae</taxon>
        <taxon>Plasmodium</taxon>
        <taxon>Plasmodium (Plasmodium)</taxon>
    </lineage>
</organism>
<dbReference type="RefSeq" id="XP_028859689.1">
    <property type="nucleotide sequence ID" value="XM_029003235.1"/>
</dbReference>
<dbReference type="GO" id="GO:0043023">
    <property type="term" value="F:ribosomal large subunit binding"/>
    <property type="evidence" value="ECO:0007669"/>
    <property type="project" value="TreeGrafter"/>
</dbReference>
<comment type="similarity">
    <text evidence="1">Belongs to the RRF family.</text>
</comment>
<dbReference type="EMBL" id="LT594625">
    <property type="protein sequence ID" value="SBT86540.1"/>
    <property type="molecule type" value="Genomic_DNA"/>
</dbReference>
<dbReference type="KEGG" id="pmal:PMUG01_04023500"/>
<reference evidence="7 9" key="3">
    <citation type="submission" date="2016-06" db="EMBL/GenBank/DDBJ databases">
        <authorList>
            <consortium name="Pathogen Informatics"/>
        </authorList>
    </citation>
    <scope>NUCLEOTIDE SEQUENCE [LARGE SCALE GENOMIC DNA]</scope>
</reference>
<feature type="region of interest" description="Disordered" evidence="3">
    <location>
        <begin position="209"/>
        <end position="278"/>
    </location>
</feature>
<dbReference type="OMA" id="TIRHICH"/>
<feature type="region of interest" description="Disordered" evidence="3">
    <location>
        <begin position="161"/>
        <end position="188"/>
    </location>
</feature>
<accession>A0A1A8WNS2</accession>
<protein>
    <submittedName>
        <fullName evidence="6 7">Ribosome-recycling factor, putative</fullName>
    </submittedName>
</protein>
<feature type="signal peptide" evidence="4">
    <location>
        <begin position="1"/>
        <end position="21"/>
    </location>
</feature>
<evidence type="ECO:0000313" key="7">
    <source>
        <dbReference type="EMBL" id="SBT86540.1"/>
    </source>
</evidence>
<evidence type="ECO:0000313" key="8">
    <source>
        <dbReference type="Proteomes" id="UP000078597"/>
    </source>
</evidence>
<dbReference type="EMBL" id="FLQW01002527">
    <property type="protein sequence ID" value="SBS93503.1"/>
    <property type="molecule type" value="Genomic_DNA"/>
</dbReference>
<dbReference type="Pfam" id="PF01765">
    <property type="entry name" value="RRF"/>
    <property type="match status" value="1"/>
</dbReference>
<keyword evidence="9" id="KW-1185">Reference proteome</keyword>
<reference evidence="6" key="2">
    <citation type="submission" date="2016-05" db="EMBL/GenBank/DDBJ databases">
        <authorList>
            <person name="Lavstsen T."/>
            <person name="Jespersen J.S."/>
        </authorList>
    </citation>
    <scope>NUCLEOTIDE SEQUENCE [LARGE SCALE GENOMIC DNA]</scope>
</reference>
<feature type="region of interest" description="Disordered" evidence="3">
    <location>
        <begin position="99"/>
        <end position="142"/>
    </location>
</feature>
<reference evidence="8" key="1">
    <citation type="submission" date="2016-05" db="EMBL/GenBank/DDBJ databases">
        <authorList>
            <person name="Naeem Raeece"/>
        </authorList>
    </citation>
    <scope>NUCLEOTIDE SEQUENCE [LARGE SCALE GENOMIC DNA]</scope>
</reference>
<feature type="chain" id="PRO_5015059737" evidence="4">
    <location>
        <begin position="22"/>
        <end position="456"/>
    </location>
</feature>
<evidence type="ECO:0000256" key="4">
    <source>
        <dbReference type="SAM" id="SignalP"/>
    </source>
</evidence>
<gene>
    <name evidence="7" type="primary">RRF1</name>
    <name evidence="6" type="ORF">PMALA_039820</name>
    <name evidence="7" type="ORF">PMUG01_04023500</name>
</gene>
<keyword evidence="4" id="KW-0732">Signal</keyword>
<dbReference type="GO" id="GO:0006412">
    <property type="term" value="P:translation"/>
    <property type="evidence" value="ECO:0007669"/>
    <property type="project" value="UniProtKB-KW"/>
</dbReference>
<dbReference type="InterPro" id="IPR002661">
    <property type="entry name" value="Ribosome_recyc_fac"/>
</dbReference>
<dbReference type="AlphaFoldDB" id="A0A1A8WNS2"/>
<evidence type="ECO:0000313" key="9">
    <source>
        <dbReference type="Proteomes" id="UP000219813"/>
    </source>
</evidence>
<dbReference type="Gene3D" id="1.10.132.20">
    <property type="entry name" value="Ribosome-recycling factor"/>
    <property type="match status" value="1"/>
</dbReference>
<evidence type="ECO:0000256" key="3">
    <source>
        <dbReference type="SAM" id="MobiDB-lite"/>
    </source>
</evidence>
<dbReference type="SUPFAM" id="SSF55194">
    <property type="entry name" value="Ribosome recycling factor, RRF"/>
    <property type="match status" value="1"/>
</dbReference>
<feature type="compositionally biased region" description="Acidic residues" evidence="3">
    <location>
        <begin position="123"/>
        <end position="142"/>
    </location>
</feature>
<sequence length="456" mass="53771">MILHYCLFFALLSSVITNCYSIHLKKQLKYISLSINGNQTSISFIKRSLNRRNSLNRIHRLKYNKIGSEGKTENSHYYTLYAHKKKKKKKIDKVEEHLKNQLTNKGVQKNKWEQGEEYHETPDNEDEQEIEAEDEDVDEEEDVDIGINFDVDGAEIYPMSPYASEKRRKEKNSKAMTNDGANTGGITRREDSFTLKNYKIKKSLRESIKMDNKDDSEDAGYYEQEVKKRQTGEIGEGSEEDITEHSIENNGSDDSVEDRSDGTDGLDDDSNENDETITEEDFENLNRMCSEKMSKVYNYIKRESYRFNLSNVSSVMFEDEKVKINERIYTIRHICHIKKKENLFTITPYDSYFVNFIYQHFVKEYNELKFYIKDKSVYAVVPPISENLKNEIKIKIKSKIDDAKVTLRNVRKQLIDKLEKIKNQIGKDIYFKQKNYIQSLHDQTKKQIEKLFEEFK</sequence>
<evidence type="ECO:0000313" key="6">
    <source>
        <dbReference type="EMBL" id="SBS93503.1"/>
    </source>
</evidence>
<evidence type="ECO:0000256" key="2">
    <source>
        <dbReference type="ARBA" id="ARBA00022917"/>
    </source>
</evidence>
<dbReference type="PANTHER" id="PTHR20982">
    <property type="entry name" value="RIBOSOME RECYCLING FACTOR"/>
    <property type="match status" value="1"/>
</dbReference>
<name>A0A1A8WNS2_PLAMA</name>
<feature type="domain" description="Ribosome recycling factor" evidence="5">
    <location>
        <begin position="305"/>
        <end position="454"/>
    </location>
</feature>
<dbReference type="VEuPathDB" id="PlasmoDB:PmUG01_04023500"/>
<keyword evidence="2" id="KW-0648">Protein biosynthesis</keyword>
<dbReference type="Gene3D" id="3.30.1360.40">
    <property type="match status" value="1"/>
</dbReference>
<dbReference type="PANTHER" id="PTHR20982:SF3">
    <property type="entry name" value="MITOCHONDRIAL RIBOSOME RECYCLING FACTOR PSEUDO 1"/>
    <property type="match status" value="1"/>
</dbReference>
<dbReference type="GeneID" id="39867064"/>
<feature type="compositionally biased region" description="Acidic residues" evidence="3">
    <location>
        <begin position="264"/>
        <end position="278"/>
    </location>
</feature>
<proteinExistence type="inferred from homology"/>
<dbReference type="OrthoDB" id="372654at2759"/>
<evidence type="ECO:0000259" key="5">
    <source>
        <dbReference type="Pfam" id="PF01765"/>
    </source>
</evidence>
<evidence type="ECO:0000256" key="1">
    <source>
        <dbReference type="ARBA" id="ARBA00005912"/>
    </source>
</evidence>
<dbReference type="Proteomes" id="UP000219813">
    <property type="component" value="Chromosome 4"/>
</dbReference>
<dbReference type="Proteomes" id="UP000078597">
    <property type="component" value="Unassembled WGS sequence"/>
</dbReference>
<dbReference type="InterPro" id="IPR023584">
    <property type="entry name" value="Ribosome_recyc_fac_dom"/>
</dbReference>